<dbReference type="GO" id="GO:0140114">
    <property type="term" value="P:cellular detoxification of fluoride"/>
    <property type="evidence" value="ECO:0007669"/>
    <property type="project" value="UniProtKB-UniRule"/>
</dbReference>
<comment type="activity regulation">
    <text evidence="10">Na(+) is not transported, but it plays an essential structural role and its presence is essential for fluoride channel function.</text>
</comment>
<dbReference type="STRING" id="1688.BCUN_0003"/>
<keyword evidence="3 10" id="KW-0812">Transmembrane</keyword>
<evidence type="ECO:0000256" key="7">
    <source>
        <dbReference type="ARBA" id="ARBA00035120"/>
    </source>
</evidence>
<comment type="catalytic activity">
    <reaction evidence="8">
        <text>fluoride(in) = fluoride(out)</text>
        <dbReference type="Rhea" id="RHEA:76159"/>
        <dbReference type="ChEBI" id="CHEBI:17051"/>
    </reaction>
    <physiologicalReaction direction="left-to-right" evidence="8">
        <dbReference type="Rhea" id="RHEA:76160"/>
    </physiologicalReaction>
</comment>
<dbReference type="GO" id="GO:0005886">
    <property type="term" value="C:plasma membrane"/>
    <property type="evidence" value="ECO:0007669"/>
    <property type="project" value="UniProtKB-SubCell"/>
</dbReference>
<keyword evidence="6 10" id="KW-0407">Ion channel</keyword>
<feature type="compositionally biased region" description="Low complexity" evidence="11">
    <location>
        <begin position="27"/>
        <end position="45"/>
    </location>
</feature>
<evidence type="ECO:0000256" key="4">
    <source>
        <dbReference type="ARBA" id="ARBA00022989"/>
    </source>
</evidence>
<dbReference type="AlphaFoldDB" id="A0A087B3B1"/>
<feature type="region of interest" description="Disordered" evidence="11">
    <location>
        <begin position="1"/>
        <end position="55"/>
    </location>
</feature>
<feature type="transmembrane region" description="Helical" evidence="10">
    <location>
        <begin position="163"/>
        <end position="183"/>
    </location>
</feature>
<comment type="subcellular location">
    <subcellularLocation>
        <location evidence="1 10">Cell membrane</location>
        <topology evidence="1 10">Multi-pass membrane protein</topology>
    </subcellularLocation>
</comment>
<keyword evidence="13" id="KW-1185">Reference proteome</keyword>
<keyword evidence="4 10" id="KW-1133">Transmembrane helix</keyword>
<evidence type="ECO:0000256" key="9">
    <source>
        <dbReference type="ARBA" id="ARBA00049940"/>
    </source>
</evidence>
<keyword evidence="2 10" id="KW-1003">Cell membrane</keyword>
<comment type="function">
    <text evidence="9 10">Fluoride-specific ion channel. Important for reducing fluoride concentration in the cell, thus reducing its toxicity.</text>
</comment>
<keyword evidence="10" id="KW-0406">Ion transport</keyword>
<evidence type="ECO:0000256" key="10">
    <source>
        <dbReference type="HAMAP-Rule" id="MF_00454"/>
    </source>
</evidence>
<feature type="transmembrane region" description="Helical" evidence="10">
    <location>
        <begin position="120"/>
        <end position="143"/>
    </location>
</feature>
<dbReference type="Pfam" id="PF02537">
    <property type="entry name" value="CRCB"/>
    <property type="match status" value="1"/>
</dbReference>
<evidence type="ECO:0000256" key="5">
    <source>
        <dbReference type="ARBA" id="ARBA00023136"/>
    </source>
</evidence>
<accession>A0A087B3B1</accession>
<evidence type="ECO:0000256" key="8">
    <source>
        <dbReference type="ARBA" id="ARBA00035585"/>
    </source>
</evidence>
<dbReference type="Proteomes" id="UP000029067">
    <property type="component" value="Unassembled WGS sequence"/>
</dbReference>
<dbReference type="eggNOG" id="COG0239">
    <property type="taxonomic scope" value="Bacteria"/>
</dbReference>
<evidence type="ECO:0000256" key="11">
    <source>
        <dbReference type="SAM" id="MobiDB-lite"/>
    </source>
</evidence>
<keyword evidence="5 10" id="KW-0472">Membrane</keyword>
<dbReference type="GO" id="GO:0062054">
    <property type="term" value="F:fluoride channel activity"/>
    <property type="evidence" value="ECO:0007669"/>
    <property type="project" value="UniProtKB-UniRule"/>
</dbReference>
<evidence type="ECO:0000256" key="3">
    <source>
        <dbReference type="ARBA" id="ARBA00022692"/>
    </source>
</evidence>
<feature type="binding site" evidence="10">
    <location>
        <position position="209"/>
    </location>
    <ligand>
        <name>Na(+)</name>
        <dbReference type="ChEBI" id="CHEBI:29101"/>
        <note>structural</note>
    </ligand>
</feature>
<proteinExistence type="inferred from homology"/>
<feature type="compositionally biased region" description="Low complexity" evidence="11">
    <location>
        <begin position="289"/>
        <end position="299"/>
    </location>
</feature>
<keyword evidence="10" id="KW-0813">Transport</keyword>
<dbReference type="InterPro" id="IPR003691">
    <property type="entry name" value="FluC"/>
</dbReference>
<sequence>MTDHESDDAGNLADGAGPVHLGAPVTSADPDGQAASAAPASPAAEDGLHSPSPATLAHDERVAREVEQDVTGTGWPDDQLDDALRRELLSPHPTGAAAARKPPSVPLAPLKRMQARFNPLADFLSYVVIFLGGAVGTGLRYLLWLSMPASASGHGLLLAFHPATFLANMIACFLFAMLTSYTAQAIWMKKRTRQLMGRGIGMGICGGFSTLSAMMVEDITALHTGGYLGFFLYTMLSFILGIAVAWFGSWLGVRLTAKRVGSENVAEALRNLQHAKPAIGVRVPVDPSTQLTSSSLGSLAARTDDPDPDTDEIPVVPDPMTGEVK</sequence>
<organism evidence="12 13">
    <name type="scientific">Bifidobacterium cuniculi</name>
    <dbReference type="NCBI Taxonomy" id="1688"/>
    <lineage>
        <taxon>Bacteria</taxon>
        <taxon>Bacillati</taxon>
        <taxon>Actinomycetota</taxon>
        <taxon>Actinomycetes</taxon>
        <taxon>Bifidobacteriales</taxon>
        <taxon>Bifidobacteriaceae</taxon>
        <taxon>Bifidobacterium</taxon>
    </lineage>
</organism>
<keyword evidence="10" id="KW-0915">Sodium</keyword>
<feature type="transmembrane region" description="Helical" evidence="10">
    <location>
        <begin position="228"/>
        <end position="253"/>
    </location>
</feature>
<dbReference type="PANTHER" id="PTHR28259:SF1">
    <property type="entry name" value="FLUORIDE EXPORT PROTEIN 1-RELATED"/>
    <property type="match status" value="1"/>
</dbReference>
<feature type="binding site" evidence="10">
    <location>
        <position position="206"/>
    </location>
    <ligand>
        <name>Na(+)</name>
        <dbReference type="ChEBI" id="CHEBI:29101"/>
        <note>structural</note>
    </ligand>
</feature>
<evidence type="ECO:0000313" key="12">
    <source>
        <dbReference type="EMBL" id="KFI65511.1"/>
    </source>
</evidence>
<evidence type="ECO:0000256" key="2">
    <source>
        <dbReference type="ARBA" id="ARBA00022475"/>
    </source>
</evidence>
<dbReference type="HAMAP" id="MF_00454">
    <property type="entry name" value="FluC"/>
    <property type="match status" value="1"/>
</dbReference>
<feature type="region of interest" description="Disordered" evidence="11">
    <location>
        <begin position="289"/>
        <end position="325"/>
    </location>
</feature>
<comment type="similarity">
    <text evidence="7 10">Belongs to the fluoride channel Fluc/FEX (TC 1.A.43) family.</text>
</comment>
<feature type="transmembrane region" description="Helical" evidence="10">
    <location>
        <begin position="195"/>
        <end position="216"/>
    </location>
</feature>
<dbReference type="GO" id="GO:0046872">
    <property type="term" value="F:metal ion binding"/>
    <property type="evidence" value="ECO:0007669"/>
    <property type="project" value="UniProtKB-KW"/>
</dbReference>
<dbReference type="RefSeq" id="WP_051920370.1">
    <property type="nucleotide sequence ID" value="NZ_JGYV01000001.1"/>
</dbReference>
<evidence type="ECO:0000256" key="1">
    <source>
        <dbReference type="ARBA" id="ARBA00004651"/>
    </source>
</evidence>
<dbReference type="EMBL" id="JGYV01000001">
    <property type="protein sequence ID" value="KFI65511.1"/>
    <property type="molecule type" value="Genomic_DNA"/>
</dbReference>
<protein>
    <recommendedName>
        <fullName evidence="10">Fluoride-specific ion channel FluC</fullName>
    </recommendedName>
</protein>
<evidence type="ECO:0000313" key="13">
    <source>
        <dbReference type="Proteomes" id="UP000029067"/>
    </source>
</evidence>
<gene>
    <name evidence="10" type="primary">fluC</name>
    <name evidence="10" type="synonym">crcB</name>
    <name evidence="12" type="ORF">BCUN_0003</name>
</gene>
<name>A0A087B3B1_9BIFI</name>
<comment type="caution">
    <text evidence="12">The sequence shown here is derived from an EMBL/GenBank/DDBJ whole genome shotgun (WGS) entry which is preliminary data.</text>
</comment>
<evidence type="ECO:0000256" key="6">
    <source>
        <dbReference type="ARBA" id="ARBA00023303"/>
    </source>
</evidence>
<reference evidence="12 13" key="1">
    <citation type="submission" date="2014-03" db="EMBL/GenBank/DDBJ databases">
        <title>Genomics of Bifidobacteria.</title>
        <authorList>
            <person name="Ventura M."/>
            <person name="Milani C."/>
            <person name="Lugli G.A."/>
        </authorList>
    </citation>
    <scope>NUCLEOTIDE SEQUENCE [LARGE SCALE GENOMIC DNA]</scope>
    <source>
        <strain evidence="12 13">LMG 10738</strain>
    </source>
</reference>
<dbReference type="OrthoDB" id="3240363at2"/>
<keyword evidence="10" id="KW-0479">Metal-binding</keyword>
<dbReference type="PANTHER" id="PTHR28259">
    <property type="entry name" value="FLUORIDE EXPORT PROTEIN 1-RELATED"/>
    <property type="match status" value="1"/>
</dbReference>